<keyword evidence="1" id="KW-1133">Transmembrane helix</keyword>
<keyword evidence="1" id="KW-0472">Membrane</keyword>
<sequence>MSRISDQKNFFEAFPFLWKGCMLALVLFISAGNIWCGLEILGLGWGLIDNLTTLVIGGLAFCLSVSLVFLVCISNWKFWKVGFLEPIYSLFFVLMVFGVVLGFLDQHLVFLFSFVIAFVGFYININNRIDYFIGDYSFDIIGASMTLWVGDKMRTCPAV</sequence>
<evidence type="ECO:0000313" key="2">
    <source>
        <dbReference type="EMBL" id="OGD69948.1"/>
    </source>
</evidence>
<reference evidence="2 3" key="1">
    <citation type="journal article" date="2016" name="Nat. Commun.">
        <title>Thousands of microbial genomes shed light on interconnected biogeochemical processes in an aquifer system.</title>
        <authorList>
            <person name="Anantharaman K."/>
            <person name="Brown C.T."/>
            <person name="Hug L.A."/>
            <person name="Sharon I."/>
            <person name="Castelle C.J."/>
            <person name="Probst A.J."/>
            <person name="Thomas B.C."/>
            <person name="Singh A."/>
            <person name="Wilkins M.J."/>
            <person name="Karaoz U."/>
            <person name="Brodie E.L."/>
            <person name="Williams K.H."/>
            <person name="Hubbard S.S."/>
            <person name="Banfield J.F."/>
        </authorList>
    </citation>
    <scope>NUCLEOTIDE SEQUENCE [LARGE SCALE GENOMIC DNA]</scope>
</reference>
<proteinExistence type="predicted"/>
<feature type="transmembrane region" description="Helical" evidence="1">
    <location>
        <begin position="21"/>
        <end position="48"/>
    </location>
</feature>
<evidence type="ECO:0000313" key="3">
    <source>
        <dbReference type="Proteomes" id="UP000186545"/>
    </source>
</evidence>
<evidence type="ECO:0000256" key="1">
    <source>
        <dbReference type="SAM" id="Phobius"/>
    </source>
</evidence>
<feature type="transmembrane region" description="Helical" evidence="1">
    <location>
        <begin position="107"/>
        <end position="125"/>
    </location>
</feature>
<protein>
    <submittedName>
        <fullName evidence="2">Uncharacterized protein</fullName>
    </submittedName>
</protein>
<keyword evidence="1" id="KW-0812">Transmembrane</keyword>
<dbReference type="Proteomes" id="UP000186545">
    <property type="component" value="Unassembled WGS sequence"/>
</dbReference>
<feature type="transmembrane region" description="Helical" evidence="1">
    <location>
        <begin position="83"/>
        <end position="101"/>
    </location>
</feature>
<organism evidence="2 3">
    <name type="scientific">Candidatus Campbellbacteria bacterium RIFCSPLOWO2_02_FULL_35_11</name>
    <dbReference type="NCBI Taxonomy" id="1797581"/>
    <lineage>
        <taxon>Bacteria</taxon>
        <taxon>Candidatus Campbelliibacteriota</taxon>
    </lineage>
</organism>
<comment type="caution">
    <text evidence="2">The sequence shown here is derived from an EMBL/GenBank/DDBJ whole genome shotgun (WGS) entry which is preliminary data.</text>
</comment>
<feature type="transmembrane region" description="Helical" evidence="1">
    <location>
        <begin position="54"/>
        <end position="76"/>
    </location>
</feature>
<dbReference type="AlphaFoldDB" id="A0A1F5ERB1"/>
<gene>
    <name evidence="2" type="ORF">A3I18_01830</name>
</gene>
<name>A0A1F5ERB1_9BACT</name>
<accession>A0A1F5ERB1</accession>
<dbReference type="EMBL" id="MFAD01000029">
    <property type="protein sequence ID" value="OGD69948.1"/>
    <property type="molecule type" value="Genomic_DNA"/>
</dbReference>